<evidence type="ECO:0000313" key="2">
    <source>
        <dbReference type="Proteomes" id="UP000657918"/>
    </source>
</evidence>
<accession>A0A835JTU5</accession>
<organism evidence="1 2">
    <name type="scientific">Salix dunnii</name>
    <dbReference type="NCBI Taxonomy" id="1413687"/>
    <lineage>
        <taxon>Eukaryota</taxon>
        <taxon>Viridiplantae</taxon>
        <taxon>Streptophyta</taxon>
        <taxon>Embryophyta</taxon>
        <taxon>Tracheophyta</taxon>
        <taxon>Spermatophyta</taxon>
        <taxon>Magnoliopsida</taxon>
        <taxon>eudicotyledons</taxon>
        <taxon>Gunneridae</taxon>
        <taxon>Pentapetalae</taxon>
        <taxon>rosids</taxon>
        <taxon>fabids</taxon>
        <taxon>Malpighiales</taxon>
        <taxon>Salicaceae</taxon>
        <taxon>Saliceae</taxon>
        <taxon>Salix</taxon>
    </lineage>
</organism>
<gene>
    <name evidence="1" type="ORF">SADUNF_Sadunf09G0031700</name>
</gene>
<name>A0A835JTU5_9ROSI</name>
<sequence length="88" mass="9902">MQRLRQNNLRMESIKTLRVGGLDARRAVSKGPLFCPRPNRIHKYGASPGNCICKAEKAGEQHANKLVIKGLRLKLRRGLDSRPLKLNS</sequence>
<reference evidence="1 2" key="1">
    <citation type="submission" date="2020-10" db="EMBL/GenBank/DDBJ databases">
        <title>Plant Genome Project.</title>
        <authorList>
            <person name="Zhang R.-G."/>
        </authorList>
    </citation>
    <scope>NUCLEOTIDE SEQUENCE [LARGE SCALE GENOMIC DNA]</scope>
    <source>
        <strain evidence="1">FAFU-HL-1</strain>
        <tissue evidence="1">Leaf</tissue>
    </source>
</reference>
<evidence type="ECO:0000313" key="1">
    <source>
        <dbReference type="EMBL" id="KAF9675431.1"/>
    </source>
</evidence>
<dbReference type="EMBL" id="JADGMS010000009">
    <property type="protein sequence ID" value="KAF9675431.1"/>
    <property type="molecule type" value="Genomic_DNA"/>
</dbReference>
<comment type="caution">
    <text evidence="1">The sequence shown here is derived from an EMBL/GenBank/DDBJ whole genome shotgun (WGS) entry which is preliminary data.</text>
</comment>
<proteinExistence type="predicted"/>
<keyword evidence="2" id="KW-1185">Reference proteome</keyword>
<protein>
    <submittedName>
        <fullName evidence="1">Uncharacterized protein</fullName>
    </submittedName>
</protein>
<dbReference type="AlphaFoldDB" id="A0A835JTU5"/>
<dbReference type="Proteomes" id="UP000657918">
    <property type="component" value="Unassembled WGS sequence"/>
</dbReference>